<protein>
    <recommendedName>
        <fullName evidence="4 8">Alanine racemase</fullName>
        <ecNumber evidence="4 8">5.1.1.1</ecNumber>
    </recommendedName>
</protein>
<dbReference type="InterPro" id="IPR011079">
    <property type="entry name" value="Ala_racemase_C"/>
</dbReference>
<evidence type="ECO:0000256" key="6">
    <source>
        <dbReference type="ARBA" id="ARBA00023235"/>
    </source>
</evidence>
<keyword evidence="5 8" id="KW-0663">Pyridoxal phosphate</keyword>
<dbReference type="NCBIfam" id="TIGR00492">
    <property type="entry name" value="alr"/>
    <property type="match status" value="1"/>
</dbReference>
<dbReference type="InterPro" id="IPR001608">
    <property type="entry name" value="Ala_racemase_N"/>
</dbReference>
<dbReference type="SUPFAM" id="SSF51419">
    <property type="entry name" value="PLP-binding barrel"/>
    <property type="match status" value="1"/>
</dbReference>
<proteinExistence type="inferred from homology"/>
<feature type="domain" description="Alanine racemase C-terminal" evidence="9">
    <location>
        <begin position="234"/>
        <end position="358"/>
    </location>
</feature>
<dbReference type="InterPro" id="IPR009006">
    <property type="entry name" value="Ala_racemase/Decarboxylase_C"/>
</dbReference>
<evidence type="ECO:0000313" key="11">
    <source>
        <dbReference type="Proteomes" id="UP000838160"/>
    </source>
</evidence>
<dbReference type="PANTHER" id="PTHR30511">
    <property type="entry name" value="ALANINE RACEMASE"/>
    <property type="match status" value="1"/>
</dbReference>
<comment type="pathway">
    <text evidence="7 8">Amino-acid biosynthesis; D-alanine biosynthesis; D-alanine from L-alanine: step 1/1.</text>
</comment>
<dbReference type="CDD" id="cd06827">
    <property type="entry name" value="PLPDE_III_AR_proteobact"/>
    <property type="match status" value="1"/>
</dbReference>
<dbReference type="InterPro" id="IPR029066">
    <property type="entry name" value="PLP-binding_barrel"/>
</dbReference>
<evidence type="ECO:0000256" key="2">
    <source>
        <dbReference type="ARBA" id="ARBA00001933"/>
    </source>
</evidence>
<evidence type="ECO:0000256" key="3">
    <source>
        <dbReference type="ARBA" id="ARBA00007880"/>
    </source>
</evidence>
<organism evidence="10 11">
    <name type="scientific">Vibrio hippocampi</name>
    <dbReference type="NCBI Taxonomy" id="654686"/>
    <lineage>
        <taxon>Bacteria</taxon>
        <taxon>Pseudomonadati</taxon>
        <taxon>Pseudomonadota</taxon>
        <taxon>Gammaproteobacteria</taxon>
        <taxon>Vibrionales</taxon>
        <taxon>Vibrionaceae</taxon>
        <taxon>Vibrio</taxon>
    </lineage>
</organism>
<feature type="active site" description="Proton acceptor; specific for L-alanine" evidence="8">
    <location>
        <position position="255"/>
    </location>
</feature>
<comment type="catalytic activity">
    <reaction evidence="1 8">
        <text>L-alanine = D-alanine</text>
        <dbReference type="Rhea" id="RHEA:20249"/>
        <dbReference type="ChEBI" id="CHEBI:57416"/>
        <dbReference type="ChEBI" id="CHEBI:57972"/>
        <dbReference type="EC" id="5.1.1.1"/>
    </reaction>
</comment>
<comment type="cofactor">
    <cofactor evidence="2 8">
        <name>pyridoxal 5'-phosphate</name>
        <dbReference type="ChEBI" id="CHEBI:597326"/>
    </cofactor>
</comment>
<keyword evidence="11" id="KW-1185">Reference proteome</keyword>
<dbReference type="GO" id="GO:0008784">
    <property type="term" value="F:alanine racemase activity"/>
    <property type="evidence" value="ECO:0007669"/>
    <property type="project" value="UniProtKB-EC"/>
</dbReference>
<dbReference type="SUPFAM" id="SSF50621">
    <property type="entry name" value="Alanine racemase C-terminal domain-like"/>
    <property type="match status" value="1"/>
</dbReference>
<dbReference type="Proteomes" id="UP000838160">
    <property type="component" value="Unassembled WGS sequence"/>
</dbReference>
<feature type="binding site" evidence="8">
    <location>
        <position position="130"/>
    </location>
    <ligand>
        <name>substrate</name>
    </ligand>
</feature>
<dbReference type="PRINTS" id="PR00992">
    <property type="entry name" value="ALARACEMASE"/>
</dbReference>
<comment type="caution">
    <text evidence="10">The sequence shown here is derived from an EMBL/GenBank/DDBJ whole genome shotgun (WGS) entry which is preliminary data.</text>
</comment>
<feature type="binding site" evidence="8">
    <location>
        <position position="303"/>
    </location>
    <ligand>
        <name>substrate</name>
    </ligand>
</feature>
<dbReference type="RefSeq" id="WP_237485676.1">
    <property type="nucleotide sequence ID" value="NZ_CAKLCM010000003.1"/>
</dbReference>
<comment type="function">
    <text evidence="8">Catalyzes the interconversion of L-alanine and D-alanine. May also act on other amino acids.</text>
</comment>
<evidence type="ECO:0000256" key="4">
    <source>
        <dbReference type="ARBA" id="ARBA00013089"/>
    </source>
</evidence>
<feature type="active site" description="Proton acceptor; specific for D-alanine" evidence="8">
    <location>
        <position position="35"/>
    </location>
</feature>
<dbReference type="Gene3D" id="2.40.37.10">
    <property type="entry name" value="Lyase, Ornithine Decarboxylase, Chain A, domain 1"/>
    <property type="match status" value="1"/>
</dbReference>
<dbReference type="EC" id="5.1.1.1" evidence="4 8"/>
<dbReference type="Gene3D" id="3.20.20.10">
    <property type="entry name" value="Alanine racemase"/>
    <property type="match status" value="1"/>
</dbReference>
<sequence>MQTSPIASINLTAVRQNYDALKRHSGHQRLIAVIKGDAYGHNALEVAKALPEADQFAVARIEEAIELRQAGITQPIMLLEGCFCPQDLLLAAHYDFDVVIHNDTQLEHLESSVVPCKVKIWVKLDTGMHRLGFQAQEIADVVARIERTEKHRGELGFVSHFSCADNKASDKTQQQIACFDAATSGFIGQKSIANSAGILLWPQSQYNVARAGIALYGISPTEEAVGQHFGLTPVMTLTTSLIAIRPHRKGDTVGYGDTWSSDSDTKLGVIALGYGDGYPRLAPEGTPVYINGRCVPIVGRVSMDMIVVDLGLHSDDQCGDQVELWGANLPIEVVAKKIGTIPYELTIKLTQRVKREYNFEQQRLMKEAV</sequence>
<evidence type="ECO:0000313" key="10">
    <source>
        <dbReference type="EMBL" id="CAH0528769.1"/>
    </source>
</evidence>
<evidence type="ECO:0000256" key="8">
    <source>
        <dbReference type="HAMAP-Rule" id="MF_01201"/>
    </source>
</evidence>
<accession>A0ABN8DLD2</accession>
<dbReference type="Pfam" id="PF00842">
    <property type="entry name" value="Ala_racemase_C"/>
    <property type="match status" value="1"/>
</dbReference>
<dbReference type="PANTHER" id="PTHR30511:SF4">
    <property type="entry name" value="ALANINE RACEMASE, BIOSYNTHETIC"/>
    <property type="match status" value="1"/>
</dbReference>
<gene>
    <name evidence="10" type="primary">alr-1</name>
    <name evidence="10" type="ORF">VHP8226_02796</name>
</gene>
<dbReference type="InterPro" id="IPR000821">
    <property type="entry name" value="Ala_racemase"/>
</dbReference>
<comment type="similarity">
    <text evidence="3 8">Belongs to the alanine racemase family.</text>
</comment>
<keyword evidence="6 8" id="KW-0413">Isomerase</keyword>
<evidence type="ECO:0000259" key="9">
    <source>
        <dbReference type="SMART" id="SM01005"/>
    </source>
</evidence>
<feature type="modified residue" description="N6-(pyridoxal phosphate)lysine" evidence="8">
    <location>
        <position position="35"/>
    </location>
</feature>
<evidence type="ECO:0000256" key="7">
    <source>
        <dbReference type="ARBA" id="ARBA00037912"/>
    </source>
</evidence>
<reference evidence="10" key="1">
    <citation type="submission" date="2021-12" db="EMBL/GenBank/DDBJ databases">
        <authorList>
            <person name="Rodrigo-Torres L."/>
            <person name="Arahal R. D."/>
            <person name="Lucena T."/>
        </authorList>
    </citation>
    <scope>NUCLEOTIDE SEQUENCE</scope>
    <source>
        <strain evidence="10">CECT 8226</strain>
    </source>
</reference>
<evidence type="ECO:0000256" key="1">
    <source>
        <dbReference type="ARBA" id="ARBA00000316"/>
    </source>
</evidence>
<name>A0ABN8DLD2_9VIBR</name>
<evidence type="ECO:0000256" key="5">
    <source>
        <dbReference type="ARBA" id="ARBA00022898"/>
    </source>
</evidence>
<dbReference type="Pfam" id="PF01168">
    <property type="entry name" value="Ala_racemase_N"/>
    <property type="match status" value="1"/>
</dbReference>
<dbReference type="HAMAP" id="MF_01201">
    <property type="entry name" value="Ala_racemase"/>
    <property type="match status" value="1"/>
</dbReference>
<dbReference type="EMBL" id="CAKLCM010000003">
    <property type="protein sequence ID" value="CAH0528769.1"/>
    <property type="molecule type" value="Genomic_DNA"/>
</dbReference>
<dbReference type="SMART" id="SM01005">
    <property type="entry name" value="Ala_racemase_C"/>
    <property type="match status" value="1"/>
</dbReference>